<accession>A0A540NF07</accession>
<comment type="caution">
    <text evidence="2">The sequence shown here is derived from an EMBL/GenBank/DDBJ whole genome shotgun (WGS) entry which is preliminary data.</text>
</comment>
<feature type="region of interest" description="Disordered" evidence="1">
    <location>
        <begin position="168"/>
        <end position="207"/>
    </location>
</feature>
<organism evidence="2 3">
    <name type="scientific">Malus baccata</name>
    <name type="common">Siberian crab apple</name>
    <name type="synonym">Pyrus baccata</name>
    <dbReference type="NCBI Taxonomy" id="106549"/>
    <lineage>
        <taxon>Eukaryota</taxon>
        <taxon>Viridiplantae</taxon>
        <taxon>Streptophyta</taxon>
        <taxon>Embryophyta</taxon>
        <taxon>Tracheophyta</taxon>
        <taxon>Spermatophyta</taxon>
        <taxon>Magnoliopsida</taxon>
        <taxon>eudicotyledons</taxon>
        <taxon>Gunneridae</taxon>
        <taxon>Pentapetalae</taxon>
        <taxon>rosids</taxon>
        <taxon>fabids</taxon>
        <taxon>Rosales</taxon>
        <taxon>Rosaceae</taxon>
        <taxon>Amygdaloideae</taxon>
        <taxon>Maleae</taxon>
        <taxon>Malus</taxon>
    </lineage>
</organism>
<protein>
    <submittedName>
        <fullName evidence="2">Uncharacterized protein</fullName>
    </submittedName>
</protein>
<keyword evidence="3" id="KW-1185">Reference proteome</keyword>
<feature type="compositionally biased region" description="Acidic residues" evidence="1">
    <location>
        <begin position="281"/>
        <end position="307"/>
    </location>
</feature>
<name>A0A540NF07_MALBA</name>
<evidence type="ECO:0000313" key="3">
    <source>
        <dbReference type="Proteomes" id="UP000315295"/>
    </source>
</evidence>
<dbReference type="PANTHER" id="PTHR33448:SF3">
    <property type="entry name" value="OS09G0370000 PROTEIN"/>
    <property type="match status" value="1"/>
</dbReference>
<feature type="region of interest" description="Disordered" evidence="1">
    <location>
        <begin position="277"/>
        <end position="329"/>
    </location>
</feature>
<dbReference type="AlphaFoldDB" id="A0A540NF07"/>
<evidence type="ECO:0000313" key="2">
    <source>
        <dbReference type="EMBL" id="TQE09625.1"/>
    </source>
</evidence>
<dbReference type="STRING" id="106549.A0A540NF07"/>
<sequence length="376" mass="42544">MKRREAKGALSADLLVCFPSRTNLKLMPKPICSPAKPSEPNCRHPHHPHHHHQHQLVKKSSIGRSGLGHASPLMWAKTKSVGSEISEPTSPKVTCAGQIKVRHKSGSCKSWQSVMEEIERIHNNKKQRKQRRPNWAEAFGFKKEVMQFLTCLRSIRFDFRCFGSFPHESDITSDDDEDEDEEDEEENRDGRQNHVGGVGISDGSDQSSSSTVFSKWFMVLQENQSNGFCKEDKKERNCTPNFDDGVGIGSTSEAPAAAVPPPNALLLMRCRSAPAKTWLEEKEEEEEEEEEDDDEDEEEEDGDDEGGENGLEKEEKQAKVTLRSLMEEDKQKKKMENLVVRAYDSDLYNISSDIAKETWVVGGLKEAISRSRSWKI</sequence>
<proteinExistence type="predicted"/>
<gene>
    <name evidence="2" type="ORF">C1H46_004718</name>
</gene>
<dbReference type="PANTHER" id="PTHR33448">
    <property type="entry name" value="CHLOROPLAST PROTEIN HCF243-RELATED"/>
    <property type="match status" value="1"/>
</dbReference>
<reference evidence="2 3" key="1">
    <citation type="journal article" date="2019" name="G3 (Bethesda)">
        <title>Sequencing of a Wild Apple (Malus baccata) Genome Unravels the Differences Between Cultivated and Wild Apple Species Regarding Disease Resistance and Cold Tolerance.</title>
        <authorList>
            <person name="Chen X."/>
        </authorList>
    </citation>
    <scope>NUCLEOTIDE SEQUENCE [LARGE SCALE GENOMIC DNA]</scope>
    <source>
        <strain evidence="3">cv. Shandingzi</strain>
        <tissue evidence="2">Leaves</tissue>
    </source>
</reference>
<dbReference type="Proteomes" id="UP000315295">
    <property type="component" value="Unassembled WGS sequence"/>
</dbReference>
<dbReference type="EMBL" id="VIEB01000054">
    <property type="protein sequence ID" value="TQE09625.1"/>
    <property type="molecule type" value="Genomic_DNA"/>
</dbReference>
<evidence type="ECO:0000256" key="1">
    <source>
        <dbReference type="SAM" id="MobiDB-lite"/>
    </source>
</evidence>
<feature type="compositionally biased region" description="Acidic residues" evidence="1">
    <location>
        <begin position="171"/>
        <end position="187"/>
    </location>
</feature>